<evidence type="ECO:0000313" key="1">
    <source>
        <dbReference type="EMBL" id="MYZ48974.1"/>
    </source>
</evidence>
<dbReference type="GO" id="GO:0015716">
    <property type="term" value="P:organic phosphonate transport"/>
    <property type="evidence" value="ECO:0007669"/>
    <property type="project" value="InterPro"/>
</dbReference>
<dbReference type="Pfam" id="PF06754">
    <property type="entry name" value="PhnG"/>
    <property type="match status" value="1"/>
</dbReference>
<organism evidence="1 2">
    <name type="scientific">Propylenella binzhouense</name>
    <dbReference type="NCBI Taxonomy" id="2555902"/>
    <lineage>
        <taxon>Bacteria</taxon>
        <taxon>Pseudomonadati</taxon>
        <taxon>Pseudomonadota</taxon>
        <taxon>Alphaproteobacteria</taxon>
        <taxon>Hyphomicrobiales</taxon>
        <taxon>Propylenellaceae</taxon>
        <taxon>Propylenella</taxon>
    </lineage>
</organism>
<dbReference type="InterPro" id="IPR009609">
    <property type="entry name" value="Phosphonate_metab_PhnG"/>
</dbReference>
<dbReference type="RefSeq" id="WP_161141321.1">
    <property type="nucleotide sequence ID" value="NZ_SPKJ01000055.1"/>
</dbReference>
<dbReference type="Proteomes" id="UP000773614">
    <property type="component" value="Unassembled WGS sequence"/>
</dbReference>
<dbReference type="EMBL" id="SPKJ01000055">
    <property type="protein sequence ID" value="MYZ48974.1"/>
    <property type="molecule type" value="Genomic_DNA"/>
</dbReference>
<gene>
    <name evidence="1" type="primary">phnG</name>
    <name evidence="1" type="ORF">E4O86_14760</name>
</gene>
<evidence type="ECO:0000313" key="2">
    <source>
        <dbReference type="Proteomes" id="UP000773614"/>
    </source>
</evidence>
<dbReference type="GO" id="GO:0016829">
    <property type="term" value="F:lyase activity"/>
    <property type="evidence" value="ECO:0007669"/>
    <property type="project" value="UniProtKB-KW"/>
</dbReference>
<proteinExistence type="predicted"/>
<dbReference type="NCBIfam" id="TIGR03293">
    <property type="entry name" value="PhnG_redo"/>
    <property type="match status" value="1"/>
</dbReference>
<accession>A0A964T6Y5</accession>
<reference evidence="1" key="1">
    <citation type="submission" date="2019-03" db="EMBL/GenBank/DDBJ databases">
        <title>Afifella sp. nov., isolated from activated sludge.</title>
        <authorList>
            <person name="Li Q."/>
            <person name="Liu Y."/>
        </authorList>
    </citation>
    <scope>NUCLEOTIDE SEQUENCE</scope>
    <source>
        <strain evidence="1">L72</strain>
    </source>
</reference>
<keyword evidence="2" id="KW-1185">Reference proteome</keyword>
<sequence length="153" mass="16384">MASESRNERPDRKGALAILARATAGELDAAWAALDDAPDLEVVRAPEFGLVMARGRIGGGGGAFNIGEVAVTRAVVRASTGEVGYGNVLGRDRARALLVARFDALWQSARHRRRVEESLLQPVARRAEAEDAALRGKAAATRVNFFTMVRGED</sequence>
<dbReference type="GO" id="GO:0019634">
    <property type="term" value="P:organic phosphonate metabolic process"/>
    <property type="evidence" value="ECO:0007669"/>
    <property type="project" value="InterPro"/>
</dbReference>
<dbReference type="OrthoDB" id="530475at2"/>
<name>A0A964T6Y5_9HYPH</name>
<keyword evidence="1" id="KW-0456">Lyase</keyword>
<comment type="caution">
    <text evidence="1">The sequence shown here is derived from an EMBL/GenBank/DDBJ whole genome shotgun (WGS) entry which is preliminary data.</text>
</comment>
<protein>
    <submittedName>
        <fullName evidence="1">Phosphonate C-P lyase system protein PhnG</fullName>
    </submittedName>
</protein>
<dbReference type="AlphaFoldDB" id="A0A964T6Y5"/>